<dbReference type="Proteomes" id="UP000694410">
    <property type="component" value="Unplaced"/>
</dbReference>
<keyword evidence="4" id="KW-1185">Reference proteome</keyword>
<evidence type="ECO:0000259" key="2">
    <source>
        <dbReference type="Pfam" id="PF16043"/>
    </source>
</evidence>
<dbReference type="AlphaFoldDB" id="A0A8C0UC60"/>
<keyword evidence="1" id="KW-0175">Coiled coil</keyword>
<name>A0A8C0UC60_CYACU</name>
<evidence type="ECO:0000313" key="4">
    <source>
        <dbReference type="Proteomes" id="UP000694410"/>
    </source>
</evidence>
<reference evidence="3" key="1">
    <citation type="submission" date="2025-08" db="UniProtKB">
        <authorList>
            <consortium name="Ensembl"/>
        </authorList>
    </citation>
    <scope>IDENTIFICATION</scope>
</reference>
<feature type="coiled-coil region" evidence="1">
    <location>
        <begin position="137"/>
        <end position="235"/>
    </location>
</feature>
<protein>
    <submittedName>
        <fullName evidence="3">Glutamine-rich protein 2-like</fullName>
    </submittedName>
</protein>
<feature type="coiled-coil region" evidence="1">
    <location>
        <begin position="283"/>
        <end position="363"/>
    </location>
</feature>
<proteinExistence type="predicted"/>
<dbReference type="Pfam" id="PF16043">
    <property type="entry name" value="DUF4795"/>
    <property type="match status" value="1"/>
</dbReference>
<dbReference type="PANTHER" id="PTHR47080">
    <property type="entry name" value="CHROMOSOME 16 OPEN READING FRAME 96"/>
    <property type="match status" value="1"/>
</dbReference>
<gene>
    <name evidence="3" type="primary">LOC111943825</name>
</gene>
<evidence type="ECO:0000256" key="1">
    <source>
        <dbReference type="SAM" id="Coils"/>
    </source>
</evidence>
<accession>A0A8C0UC60</accession>
<evidence type="ECO:0000313" key="3">
    <source>
        <dbReference type="Ensembl" id="ENSCCEP00000005040.1"/>
    </source>
</evidence>
<dbReference type="InterPro" id="IPR032013">
    <property type="entry name" value="DUF4795"/>
</dbReference>
<organism evidence="3 4">
    <name type="scientific">Cyanistes caeruleus</name>
    <name type="common">Eurasian blue tit</name>
    <name type="synonym">Parus caeruleus</name>
    <dbReference type="NCBI Taxonomy" id="156563"/>
    <lineage>
        <taxon>Eukaryota</taxon>
        <taxon>Metazoa</taxon>
        <taxon>Chordata</taxon>
        <taxon>Craniata</taxon>
        <taxon>Vertebrata</taxon>
        <taxon>Euteleostomi</taxon>
        <taxon>Archelosauria</taxon>
        <taxon>Archosauria</taxon>
        <taxon>Dinosauria</taxon>
        <taxon>Saurischia</taxon>
        <taxon>Theropoda</taxon>
        <taxon>Coelurosauria</taxon>
        <taxon>Aves</taxon>
        <taxon>Neognathae</taxon>
        <taxon>Neoaves</taxon>
        <taxon>Telluraves</taxon>
        <taxon>Australaves</taxon>
        <taxon>Passeriformes</taxon>
        <taxon>Paridae</taxon>
        <taxon>Cyanistes</taxon>
    </lineage>
</organism>
<sequence length="431" mass="50198">METSLDTLSLSQLLDLSIGVPQKGAMHFAAMRKLLQVMLEHLDVQYLTTEEPWPGQLSGPSLADVAAELKEFKKEMEVYKKQTSKVLREDIGGIKKELSRMSEEFKKFQEAQTTAVSKNQNEIEKLKVAQRHVAEDMKKIQQTRDEDMTLIQELREEIDRIQTAQGLMEGDIKKIKEALDLMKKMGEDIKKLREDTTKWREETSKEIIQQMEAVLQETKRELQKMEQQQKIRNAMLEQMVADTASQLNEQDQKLSQQMEAKFLQVQKDYEKLSFASGSIQKDSQQKQKAIEMLFQSLEKLQKEKADEQEMLAAMDTKADKDALGNKVDFSQFEENVEWMDERMQELQSQISGQEEHWNKMQQQFSDAMEEKLDRLELKAFRKRLEESWNRNIEDLEKRMMGDTGAGIKKQLPVPFSCLSCDRMLTMHVPGQ</sequence>
<feature type="coiled-coil region" evidence="1">
    <location>
        <begin position="62"/>
        <end position="89"/>
    </location>
</feature>
<reference evidence="3" key="2">
    <citation type="submission" date="2025-09" db="UniProtKB">
        <authorList>
            <consortium name="Ensembl"/>
        </authorList>
    </citation>
    <scope>IDENTIFICATION</scope>
</reference>
<dbReference type="PANTHER" id="PTHR47080:SF2">
    <property type="entry name" value="GLUTAMINE-RICH PROTEIN 2"/>
    <property type="match status" value="1"/>
</dbReference>
<feature type="domain" description="DUF4795" evidence="2">
    <location>
        <begin position="248"/>
        <end position="430"/>
    </location>
</feature>
<dbReference type="Ensembl" id="ENSCCET00000008322.1">
    <property type="protein sequence ID" value="ENSCCEP00000005040.1"/>
    <property type="gene ID" value="ENSCCEG00000005536.1"/>
</dbReference>